<keyword evidence="2" id="KW-1185">Reference proteome</keyword>
<dbReference type="GeneID" id="42529507"/>
<protein>
    <submittedName>
        <fullName evidence="1">Uncharacterized protein</fullName>
    </submittedName>
</protein>
<dbReference type="VEuPathDB" id="FungiDB:BDBG_18011"/>
<sequence>MIRMMKRSLISLEYYSSIKTHSVIMMASLTPETVNSLADFSADTTLHEYDSLKTLGPDQHLLHNTILYHYTEILNSRSSDPLLINLDSKDDTDKTYLIMILSTTLQNLAEAQDLSTSIIQAMSTDVAAYFINT</sequence>
<dbReference type="RefSeq" id="XP_031581412.1">
    <property type="nucleotide sequence ID" value="XM_031725608.1"/>
</dbReference>
<dbReference type="KEGG" id="bgh:BDBG_18011"/>
<evidence type="ECO:0000313" key="1">
    <source>
        <dbReference type="EMBL" id="OAT14396.1"/>
    </source>
</evidence>
<organism evidence="1 2">
    <name type="scientific">Blastomyces gilchristii (strain SLH14081)</name>
    <name type="common">Blastomyces dermatitidis</name>
    <dbReference type="NCBI Taxonomy" id="559298"/>
    <lineage>
        <taxon>Eukaryota</taxon>
        <taxon>Fungi</taxon>
        <taxon>Dikarya</taxon>
        <taxon>Ascomycota</taxon>
        <taxon>Pezizomycotina</taxon>
        <taxon>Eurotiomycetes</taxon>
        <taxon>Eurotiomycetidae</taxon>
        <taxon>Onygenales</taxon>
        <taxon>Ajellomycetaceae</taxon>
        <taxon>Blastomyces</taxon>
    </lineage>
</organism>
<dbReference type="EMBL" id="GG657489">
    <property type="protein sequence ID" value="OAT14396.1"/>
    <property type="molecule type" value="Genomic_DNA"/>
</dbReference>
<dbReference type="AlphaFoldDB" id="A0A179V261"/>
<reference evidence="2" key="1">
    <citation type="journal article" date="2015" name="PLoS Genet.">
        <title>The dynamic genome and transcriptome of the human fungal pathogen Blastomyces and close relative Emmonsia.</title>
        <authorList>
            <person name="Munoz J.F."/>
            <person name="Gauthier G.M."/>
            <person name="Desjardins C.A."/>
            <person name="Gallo J.E."/>
            <person name="Holder J."/>
            <person name="Sullivan T.D."/>
            <person name="Marty A.J."/>
            <person name="Carmen J.C."/>
            <person name="Chen Z."/>
            <person name="Ding L."/>
            <person name="Gujja S."/>
            <person name="Magrini V."/>
            <person name="Misas E."/>
            <person name="Mitreva M."/>
            <person name="Priest M."/>
            <person name="Saif S."/>
            <person name="Whiston E.A."/>
            <person name="Young S."/>
            <person name="Zeng Q."/>
            <person name="Goldman W.E."/>
            <person name="Mardis E.R."/>
            <person name="Taylor J.W."/>
            <person name="McEwen J.G."/>
            <person name="Clay O.K."/>
            <person name="Klein B.S."/>
            <person name="Cuomo C.A."/>
        </authorList>
    </citation>
    <scope>NUCLEOTIDE SEQUENCE [LARGE SCALE GENOMIC DNA]</scope>
    <source>
        <strain evidence="2">SLH14081</strain>
    </source>
</reference>
<proteinExistence type="predicted"/>
<evidence type="ECO:0000313" key="2">
    <source>
        <dbReference type="Proteomes" id="UP000002038"/>
    </source>
</evidence>
<dbReference type="Proteomes" id="UP000002038">
    <property type="component" value="Unassembled WGS sequence"/>
</dbReference>
<name>A0A179V261_BLAGS</name>
<accession>A0A179V261</accession>
<gene>
    <name evidence="1" type="ORF">BDBG_18011</name>
</gene>